<accession>A0AC35EVA2</accession>
<dbReference type="WBParaSite" id="PS1159_v2.g10355.t1">
    <property type="protein sequence ID" value="PS1159_v2.g10355.t1"/>
    <property type="gene ID" value="PS1159_v2.g10355"/>
</dbReference>
<organism evidence="1 2">
    <name type="scientific">Panagrolaimus sp. PS1159</name>
    <dbReference type="NCBI Taxonomy" id="55785"/>
    <lineage>
        <taxon>Eukaryota</taxon>
        <taxon>Metazoa</taxon>
        <taxon>Ecdysozoa</taxon>
        <taxon>Nematoda</taxon>
        <taxon>Chromadorea</taxon>
        <taxon>Rhabditida</taxon>
        <taxon>Tylenchina</taxon>
        <taxon>Panagrolaimomorpha</taxon>
        <taxon>Panagrolaimoidea</taxon>
        <taxon>Panagrolaimidae</taxon>
        <taxon>Panagrolaimus</taxon>
    </lineage>
</organism>
<evidence type="ECO:0000313" key="1">
    <source>
        <dbReference type="Proteomes" id="UP000887580"/>
    </source>
</evidence>
<sequence length="600" mass="67937">MTLNAYGSRGFSTANNVPLAQKRPFMQNHSFNEPRSGIKAWRLIVRGLDDFTKREELAEHFGKCGPLKEIVLPKSKIKENANAPFGFVQYASKLDAERAIKILNNEPFKGRKLKIEISVDKDTYITKQQEAKEVASKKAKLENKDKTKESDESSEEEENDTEDDSEEEQVPELQHKKQKASSKKEIARKGPLPEFEDLVESSESEDEAMDEEGETEVDDEDDSDAEEDNIMEEEESDDEEDIEDEDKKPSTKPSKDKIEKPRKVDTAMEEERVILLRNLSFEVTDESLKEAMEEFGEVTLAILCKFKDSGHPTGTAFVHFKDKESADKALEALESENGILIDGRKAFGYRAVSKEKAGDFKKPDKTPTDNRNLYLLRVSLIRPGTAQANDMSEEDAAKRAALLNLTKQKLKNLHMFVSPTRLSIHNIPYTMTEKELLQVCKEAAKNPKAYITECRIMRKKIANNIGGKIKLGASKGFAFVEFKTHEDALACLKKLNNNPHIFKKERRPIVEFSIENRAALRLREQRVLKNQPPQKKMNQAALEKIANEAALEKTKKAMMKGGAKPLPKKFFTKGKGGKKSTKGKKKSSKKVNKKVAQKKR</sequence>
<evidence type="ECO:0000313" key="2">
    <source>
        <dbReference type="WBParaSite" id="PS1159_v2.g10355.t1"/>
    </source>
</evidence>
<name>A0AC35EVA2_9BILA</name>
<reference evidence="2" key="1">
    <citation type="submission" date="2022-11" db="UniProtKB">
        <authorList>
            <consortium name="WormBaseParasite"/>
        </authorList>
    </citation>
    <scope>IDENTIFICATION</scope>
</reference>
<protein>
    <submittedName>
        <fullName evidence="2">RRM domain-containing protein</fullName>
    </submittedName>
</protein>
<dbReference type="Proteomes" id="UP000887580">
    <property type="component" value="Unplaced"/>
</dbReference>
<proteinExistence type="predicted"/>